<dbReference type="Proteomes" id="UP000285456">
    <property type="component" value="Unassembled WGS sequence"/>
</dbReference>
<keyword evidence="1" id="KW-0472">Membrane</keyword>
<keyword evidence="4" id="KW-1185">Reference proteome</keyword>
<feature type="transmembrane region" description="Helical" evidence="1">
    <location>
        <begin position="77"/>
        <end position="110"/>
    </location>
</feature>
<keyword evidence="1" id="KW-1133">Transmembrane helix</keyword>
<dbReference type="PROSITE" id="PS51257">
    <property type="entry name" value="PROKAR_LIPOPROTEIN"/>
    <property type="match status" value="1"/>
</dbReference>
<dbReference type="InterPro" id="IPR009936">
    <property type="entry name" value="DUF1468"/>
</dbReference>
<accession>A0A417YNG4</accession>
<name>A0A417YNG4_9BACI</name>
<evidence type="ECO:0000256" key="1">
    <source>
        <dbReference type="SAM" id="Phobius"/>
    </source>
</evidence>
<dbReference type="AlphaFoldDB" id="A0A417YNG4"/>
<protein>
    <submittedName>
        <fullName evidence="3">Tripartite tricarboxylate transporter TctB family protein</fullName>
    </submittedName>
</protein>
<keyword evidence="1" id="KW-0812">Transmembrane</keyword>
<dbReference type="Pfam" id="PF07331">
    <property type="entry name" value="TctB"/>
    <property type="match status" value="1"/>
</dbReference>
<feature type="domain" description="DUF1468" evidence="2">
    <location>
        <begin position="10"/>
        <end position="143"/>
    </location>
</feature>
<feature type="transmembrane region" description="Helical" evidence="1">
    <location>
        <begin position="40"/>
        <end position="57"/>
    </location>
</feature>
<comment type="caution">
    <text evidence="3">The sequence shown here is derived from an EMBL/GenBank/DDBJ whole genome shotgun (WGS) entry which is preliminary data.</text>
</comment>
<dbReference type="EMBL" id="QWEH01000001">
    <property type="protein sequence ID" value="RHW35113.1"/>
    <property type="molecule type" value="Genomic_DNA"/>
</dbReference>
<gene>
    <name evidence="3" type="ORF">D1B32_00390</name>
</gene>
<organism evidence="3 4">
    <name type="scientific">Oceanobacillus profundus</name>
    <dbReference type="NCBI Taxonomy" id="372463"/>
    <lineage>
        <taxon>Bacteria</taxon>
        <taxon>Bacillati</taxon>
        <taxon>Bacillota</taxon>
        <taxon>Bacilli</taxon>
        <taxon>Bacillales</taxon>
        <taxon>Bacillaceae</taxon>
        <taxon>Oceanobacillus</taxon>
    </lineage>
</organism>
<dbReference type="RefSeq" id="WP_118888309.1">
    <property type="nucleotide sequence ID" value="NZ_JAMAWL010000006.1"/>
</dbReference>
<dbReference type="OrthoDB" id="2426743at2"/>
<evidence type="ECO:0000313" key="3">
    <source>
        <dbReference type="EMBL" id="RHW35113.1"/>
    </source>
</evidence>
<sequence>MLNTLNKKLALLLAILAACYLLFSFRLPDYPYVPVDSDAVPITLGFILLLLSIFLYFSKDESKKEERRLPKGETQVILSVLGFVILYVFFFEIIGFVLTTALFIFFNSLFLGFKKWLPNVIVSLALPLSIYFLFDSFLQISLPSGILPF</sequence>
<proteinExistence type="predicted"/>
<reference evidence="3 4" key="1">
    <citation type="journal article" date="2007" name="Int. J. Syst. Evol. Microbiol.">
        <title>Oceanobacillus profundus sp. nov., isolated from a deep-sea sediment core.</title>
        <authorList>
            <person name="Kim Y.G."/>
            <person name="Choi D.H."/>
            <person name="Hyun S."/>
            <person name="Cho B.C."/>
        </authorList>
    </citation>
    <scope>NUCLEOTIDE SEQUENCE [LARGE SCALE GENOMIC DNA]</scope>
    <source>
        <strain evidence="3 4">DSM 18246</strain>
    </source>
</reference>
<evidence type="ECO:0000259" key="2">
    <source>
        <dbReference type="Pfam" id="PF07331"/>
    </source>
</evidence>
<feature type="transmembrane region" description="Helical" evidence="1">
    <location>
        <begin position="116"/>
        <end position="134"/>
    </location>
</feature>
<evidence type="ECO:0000313" key="4">
    <source>
        <dbReference type="Proteomes" id="UP000285456"/>
    </source>
</evidence>